<comment type="subcellular location">
    <subcellularLocation>
        <location evidence="2">Mitochondrion outer membrane</location>
    </subcellularLocation>
    <subcellularLocation>
        <location evidence="1">Nucleus</location>
    </subcellularLocation>
</comment>
<keyword evidence="10" id="KW-0862">Zinc</keyword>
<keyword evidence="6" id="KW-0677">Repeat</keyword>
<dbReference type="Proteomes" id="UP001154078">
    <property type="component" value="Chromosome 11"/>
</dbReference>
<evidence type="ECO:0000313" key="24">
    <source>
        <dbReference type="Proteomes" id="UP001154078"/>
    </source>
</evidence>
<evidence type="ECO:0000256" key="9">
    <source>
        <dbReference type="ARBA" id="ARBA00022801"/>
    </source>
</evidence>
<comment type="subunit">
    <text evidence="13">Interacts with Pk92B/ASK1.</text>
</comment>
<evidence type="ECO:0000256" key="6">
    <source>
        <dbReference type="ARBA" id="ARBA00022737"/>
    </source>
</evidence>
<keyword evidence="8" id="KW-1000">Mitochondrion outer membrane</keyword>
<evidence type="ECO:0000256" key="19">
    <source>
        <dbReference type="PROSITE-ProRule" id="PRU00042"/>
    </source>
</evidence>
<evidence type="ECO:0000256" key="14">
    <source>
        <dbReference type="ARBA" id="ARBA00039765"/>
    </source>
</evidence>
<evidence type="ECO:0000256" key="1">
    <source>
        <dbReference type="ARBA" id="ARBA00004123"/>
    </source>
</evidence>
<feature type="compositionally biased region" description="Acidic residues" evidence="20">
    <location>
        <begin position="398"/>
        <end position="409"/>
    </location>
</feature>
<keyword evidence="21" id="KW-0812">Transmembrane</keyword>
<dbReference type="InterPro" id="IPR051021">
    <property type="entry name" value="Mito_Ser/Thr_phosphatase"/>
</dbReference>
<evidence type="ECO:0000256" key="15">
    <source>
        <dbReference type="ARBA" id="ARBA00040722"/>
    </source>
</evidence>
<dbReference type="EC" id="3.1.3.16" evidence="4"/>
<sequence length="409" mass="47096">MILDVPISHCDLLREGAPVPPEPPIGRWKPELHQYYQDGSRIEAAFRKYFHRANVSQEKDSFTLLVCHANVIRYFACRALQFPAEGWLRISLNHASITWITITPSAFLLSYFVAFFIFNATLTIRDIKQQRIGEIMPRAVRKRMPENEVQITPSNNKTPKIITEKPANRPLVTAEGKILYQCHFCAKMFAIEIVRDNHSDICPKRGDIISEVDNNNAPAKKIRLVKQKENKTPPKLNDEVVSKDVSPANDGYVLNQENHVSTNNKIIINNSITVKPLGTSEDIPSKVIVDDVDKSLKCRMCAQVFLNPFEKLKHTRETHKIIKITVPYDEVAKYFDNEDKDNCPICAKHIKSRNFKSVFVKHLLTHTQGTIYPCPICYRRFRRKDHMKNHERRHAENGEEITDSDQDGK</sequence>
<dbReference type="GO" id="GO:0008270">
    <property type="term" value="F:zinc ion binding"/>
    <property type="evidence" value="ECO:0007669"/>
    <property type="project" value="UniProtKB-KW"/>
</dbReference>
<evidence type="ECO:0000256" key="2">
    <source>
        <dbReference type="ARBA" id="ARBA00004294"/>
    </source>
</evidence>
<dbReference type="GO" id="GO:0090141">
    <property type="term" value="P:positive regulation of mitochondrial fission"/>
    <property type="evidence" value="ECO:0007669"/>
    <property type="project" value="TreeGrafter"/>
</dbReference>
<evidence type="ECO:0000256" key="18">
    <source>
        <dbReference type="ARBA" id="ARBA00048336"/>
    </source>
</evidence>
<dbReference type="Pfam" id="PF00300">
    <property type="entry name" value="His_Phos_1"/>
    <property type="match status" value="1"/>
</dbReference>
<dbReference type="PANTHER" id="PTHR20935">
    <property type="entry name" value="PHOSPHOGLYCERATE MUTASE-RELATED"/>
    <property type="match status" value="1"/>
</dbReference>
<evidence type="ECO:0000256" key="12">
    <source>
        <dbReference type="ARBA" id="ARBA00037234"/>
    </source>
</evidence>
<keyword evidence="21" id="KW-1133">Transmembrane helix</keyword>
<comment type="function">
    <text evidence="12">Displays phosphatase activity for serine/threonine residues, and dephosphorylates and activates Pk92B kinase. Has apparently no phosphoglycerate mutase activity.</text>
</comment>
<evidence type="ECO:0000256" key="21">
    <source>
        <dbReference type="SAM" id="Phobius"/>
    </source>
</evidence>
<dbReference type="AlphaFoldDB" id="A0A9P0AXI6"/>
<dbReference type="PANTHER" id="PTHR20935:SF0">
    <property type="entry name" value="SERINE_THREONINE-PROTEIN PHOSPHATASE PGAM5, MITOCHONDRIAL"/>
    <property type="match status" value="1"/>
</dbReference>
<dbReference type="InterPro" id="IPR029033">
    <property type="entry name" value="His_PPase_superfam"/>
</dbReference>
<dbReference type="Gene3D" id="3.40.50.1240">
    <property type="entry name" value="Phosphoglycerate mutase-like"/>
    <property type="match status" value="1"/>
</dbReference>
<keyword evidence="9" id="KW-0378">Hydrolase</keyword>
<keyword evidence="5" id="KW-0479">Metal-binding</keyword>
<keyword evidence="7 19" id="KW-0863">Zinc-finger</keyword>
<evidence type="ECO:0000256" key="3">
    <source>
        <dbReference type="ARBA" id="ARBA00006717"/>
    </source>
</evidence>
<keyword evidence="24" id="KW-1185">Reference proteome</keyword>
<evidence type="ECO:0000256" key="4">
    <source>
        <dbReference type="ARBA" id="ARBA00013081"/>
    </source>
</evidence>
<organism evidence="23 24">
    <name type="scientific">Brassicogethes aeneus</name>
    <name type="common">Rape pollen beetle</name>
    <name type="synonym">Meligethes aeneus</name>
    <dbReference type="NCBI Taxonomy" id="1431903"/>
    <lineage>
        <taxon>Eukaryota</taxon>
        <taxon>Metazoa</taxon>
        <taxon>Ecdysozoa</taxon>
        <taxon>Arthropoda</taxon>
        <taxon>Hexapoda</taxon>
        <taxon>Insecta</taxon>
        <taxon>Pterygota</taxon>
        <taxon>Neoptera</taxon>
        <taxon>Endopterygota</taxon>
        <taxon>Coleoptera</taxon>
        <taxon>Polyphaga</taxon>
        <taxon>Cucujiformia</taxon>
        <taxon>Nitidulidae</taxon>
        <taxon>Meligethinae</taxon>
        <taxon>Brassicogethes</taxon>
    </lineage>
</organism>
<dbReference type="PROSITE" id="PS50157">
    <property type="entry name" value="ZINC_FINGER_C2H2_2"/>
    <property type="match status" value="1"/>
</dbReference>
<gene>
    <name evidence="23" type="ORF">MELIAE_LOCUS2700</name>
</gene>
<evidence type="ECO:0000259" key="22">
    <source>
        <dbReference type="PROSITE" id="PS50157"/>
    </source>
</evidence>
<dbReference type="SUPFAM" id="SSF53254">
    <property type="entry name" value="Phosphoglycerate mutase-like"/>
    <property type="match status" value="1"/>
</dbReference>
<proteinExistence type="inferred from homology"/>
<evidence type="ECO:0000256" key="8">
    <source>
        <dbReference type="ARBA" id="ARBA00022787"/>
    </source>
</evidence>
<dbReference type="InterPro" id="IPR036236">
    <property type="entry name" value="Znf_C2H2_sf"/>
</dbReference>
<evidence type="ECO:0000256" key="5">
    <source>
        <dbReference type="ARBA" id="ARBA00022723"/>
    </source>
</evidence>
<dbReference type="EMBL" id="OV121142">
    <property type="protein sequence ID" value="CAH0549607.1"/>
    <property type="molecule type" value="Genomic_DNA"/>
</dbReference>
<dbReference type="GO" id="GO:0005741">
    <property type="term" value="C:mitochondrial outer membrane"/>
    <property type="evidence" value="ECO:0007669"/>
    <property type="project" value="UniProtKB-SubCell"/>
</dbReference>
<evidence type="ECO:0000256" key="16">
    <source>
        <dbReference type="ARBA" id="ARBA00042520"/>
    </source>
</evidence>
<name>A0A9P0AXI6_BRAAE</name>
<evidence type="ECO:0000256" key="7">
    <source>
        <dbReference type="ARBA" id="ARBA00022771"/>
    </source>
</evidence>
<feature type="domain" description="C2H2-type" evidence="22">
    <location>
        <begin position="372"/>
        <end position="399"/>
    </location>
</feature>
<dbReference type="GO" id="GO:0004722">
    <property type="term" value="F:protein serine/threonine phosphatase activity"/>
    <property type="evidence" value="ECO:0007669"/>
    <property type="project" value="UniProtKB-EC"/>
</dbReference>
<dbReference type="OrthoDB" id="2118094at2759"/>
<evidence type="ECO:0000256" key="20">
    <source>
        <dbReference type="SAM" id="MobiDB-lite"/>
    </source>
</evidence>
<evidence type="ECO:0000256" key="13">
    <source>
        <dbReference type="ARBA" id="ARBA00038605"/>
    </source>
</evidence>
<protein>
    <recommendedName>
        <fullName evidence="14">Serine/threonine-protein phosphatase PGAM5, mitochondrial</fullName>
        <ecNumber evidence="4">3.1.3.16</ecNumber>
    </recommendedName>
    <alternativeName>
        <fullName evidence="16">Phosphoglycerate mutase family member 5 homolog</fullName>
    </alternativeName>
    <alternativeName>
        <fullName evidence="15">Serine/threonine-protein phosphatase Pgam5, mitochondrial</fullName>
    </alternativeName>
</protein>
<dbReference type="SUPFAM" id="SSF57667">
    <property type="entry name" value="beta-beta-alpha zinc fingers"/>
    <property type="match status" value="1"/>
</dbReference>
<feature type="transmembrane region" description="Helical" evidence="21">
    <location>
        <begin position="97"/>
        <end position="122"/>
    </location>
</feature>
<reference evidence="23" key="1">
    <citation type="submission" date="2021-12" db="EMBL/GenBank/DDBJ databases">
        <authorList>
            <person name="King R."/>
        </authorList>
    </citation>
    <scope>NUCLEOTIDE SEQUENCE</scope>
</reference>
<dbReference type="InterPro" id="IPR013078">
    <property type="entry name" value="His_Pase_superF_clade-1"/>
</dbReference>
<comment type="similarity">
    <text evidence="3">Belongs to the phosphoglycerate mutase family. BPG-dependent PGAM subfamily.</text>
</comment>
<accession>A0A9P0AXI6</accession>
<dbReference type="Gene3D" id="3.30.160.60">
    <property type="entry name" value="Classic Zinc Finger"/>
    <property type="match status" value="1"/>
</dbReference>
<comment type="catalytic activity">
    <reaction evidence="18">
        <text>O-phospho-L-threonyl-[protein] + H2O = L-threonyl-[protein] + phosphate</text>
        <dbReference type="Rhea" id="RHEA:47004"/>
        <dbReference type="Rhea" id="RHEA-COMP:11060"/>
        <dbReference type="Rhea" id="RHEA-COMP:11605"/>
        <dbReference type="ChEBI" id="CHEBI:15377"/>
        <dbReference type="ChEBI" id="CHEBI:30013"/>
        <dbReference type="ChEBI" id="CHEBI:43474"/>
        <dbReference type="ChEBI" id="CHEBI:61977"/>
        <dbReference type="EC" id="3.1.3.16"/>
    </reaction>
</comment>
<feature type="region of interest" description="Disordered" evidence="20">
    <location>
        <begin position="389"/>
        <end position="409"/>
    </location>
</feature>
<evidence type="ECO:0000256" key="11">
    <source>
        <dbReference type="ARBA" id="ARBA00023242"/>
    </source>
</evidence>
<evidence type="ECO:0000313" key="23">
    <source>
        <dbReference type="EMBL" id="CAH0549607.1"/>
    </source>
</evidence>
<dbReference type="FunFam" id="3.30.160.60:FF:000145">
    <property type="entry name" value="Zinc finger protein 574"/>
    <property type="match status" value="1"/>
</dbReference>
<dbReference type="GO" id="GO:0005634">
    <property type="term" value="C:nucleus"/>
    <property type="evidence" value="ECO:0007669"/>
    <property type="project" value="UniProtKB-SubCell"/>
</dbReference>
<dbReference type="InterPro" id="IPR013087">
    <property type="entry name" value="Znf_C2H2_type"/>
</dbReference>
<keyword evidence="21" id="KW-0472">Membrane</keyword>
<dbReference type="SMART" id="SM00355">
    <property type="entry name" value="ZnF_C2H2"/>
    <property type="match status" value="2"/>
</dbReference>
<dbReference type="CDD" id="cd07067">
    <property type="entry name" value="HP_PGM_like"/>
    <property type="match status" value="1"/>
</dbReference>
<evidence type="ECO:0000256" key="10">
    <source>
        <dbReference type="ARBA" id="ARBA00022833"/>
    </source>
</evidence>
<keyword evidence="11" id="KW-0539">Nucleus</keyword>
<keyword evidence="8" id="KW-0496">Mitochondrion</keyword>
<dbReference type="PROSITE" id="PS00028">
    <property type="entry name" value="ZINC_FINGER_C2H2_1"/>
    <property type="match status" value="2"/>
</dbReference>
<evidence type="ECO:0000256" key="17">
    <source>
        <dbReference type="ARBA" id="ARBA00047761"/>
    </source>
</evidence>
<comment type="catalytic activity">
    <reaction evidence="17">
        <text>O-phospho-L-seryl-[protein] + H2O = L-seryl-[protein] + phosphate</text>
        <dbReference type="Rhea" id="RHEA:20629"/>
        <dbReference type="Rhea" id="RHEA-COMP:9863"/>
        <dbReference type="Rhea" id="RHEA-COMP:11604"/>
        <dbReference type="ChEBI" id="CHEBI:15377"/>
        <dbReference type="ChEBI" id="CHEBI:29999"/>
        <dbReference type="ChEBI" id="CHEBI:43474"/>
        <dbReference type="ChEBI" id="CHEBI:83421"/>
        <dbReference type="EC" id="3.1.3.16"/>
    </reaction>
</comment>